<accession>A0A9J6AG71</accession>
<dbReference type="Proteomes" id="UP000824120">
    <property type="component" value="Chromosome 2"/>
</dbReference>
<evidence type="ECO:0000313" key="3">
    <source>
        <dbReference type="Proteomes" id="UP000824120"/>
    </source>
</evidence>
<reference evidence="2 3" key="1">
    <citation type="submission" date="2020-09" db="EMBL/GenBank/DDBJ databases">
        <title>De no assembly of potato wild relative species, Solanum commersonii.</title>
        <authorList>
            <person name="Cho K."/>
        </authorList>
    </citation>
    <scope>NUCLEOTIDE SEQUENCE [LARGE SCALE GENOMIC DNA]</scope>
    <source>
        <strain evidence="2">LZ3.2</strain>
        <tissue evidence="2">Leaf</tissue>
    </source>
</reference>
<feature type="region of interest" description="Disordered" evidence="1">
    <location>
        <begin position="1"/>
        <end position="25"/>
    </location>
</feature>
<proteinExistence type="predicted"/>
<evidence type="ECO:0000313" key="2">
    <source>
        <dbReference type="EMBL" id="KAG5623653.1"/>
    </source>
</evidence>
<dbReference type="AlphaFoldDB" id="A0A9J6AG71"/>
<sequence length="218" mass="24985">MQRLIHMDSSMPSDKKIQQDEDERDPSFIQLLKENRFPFWKRQKEEILHSGLSTKGGNSTFSRFILSVDPKRKHDLPISRIRRAMKSNDQVKGHRDEELFDFLSDIVPLQTYQVEEEANGGQGNELHPAGQMVQPNNIPVDSMADQNNNEEEDYAVINCSLPKDAVERILVELLSRECCTTYATFAKDEPEYLQELVMHLQTSLVQSPSLKSPLVLGK</sequence>
<evidence type="ECO:0000256" key="1">
    <source>
        <dbReference type="SAM" id="MobiDB-lite"/>
    </source>
</evidence>
<organism evidence="2 3">
    <name type="scientific">Solanum commersonii</name>
    <name type="common">Commerson's wild potato</name>
    <name type="synonym">Commerson's nightshade</name>
    <dbReference type="NCBI Taxonomy" id="4109"/>
    <lineage>
        <taxon>Eukaryota</taxon>
        <taxon>Viridiplantae</taxon>
        <taxon>Streptophyta</taxon>
        <taxon>Embryophyta</taxon>
        <taxon>Tracheophyta</taxon>
        <taxon>Spermatophyta</taxon>
        <taxon>Magnoliopsida</taxon>
        <taxon>eudicotyledons</taxon>
        <taxon>Gunneridae</taxon>
        <taxon>Pentapetalae</taxon>
        <taxon>asterids</taxon>
        <taxon>lamiids</taxon>
        <taxon>Solanales</taxon>
        <taxon>Solanaceae</taxon>
        <taxon>Solanoideae</taxon>
        <taxon>Solaneae</taxon>
        <taxon>Solanum</taxon>
    </lineage>
</organism>
<name>A0A9J6AG71_SOLCO</name>
<gene>
    <name evidence="2" type="ORF">H5410_008871</name>
</gene>
<dbReference type="EMBL" id="JACXVP010000002">
    <property type="protein sequence ID" value="KAG5623653.1"/>
    <property type="molecule type" value="Genomic_DNA"/>
</dbReference>
<comment type="caution">
    <text evidence="2">The sequence shown here is derived from an EMBL/GenBank/DDBJ whole genome shotgun (WGS) entry which is preliminary data.</text>
</comment>
<dbReference type="OrthoDB" id="1219714at2759"/>
<keyword evidence="3" id="KW-1185">Reference proteome</keyword>
<protein>
    <submittedName>
        <fullName evidence="2">Uncharacterized protein</fullName>
    </submittedName>
</protein>